<dbReference type="AlphaFoldDB" id="A0A7Z9BS73"/>
<keyword evidence="2" id="KW-1185">Reference proteome</keyword>
<accession>A0A7Z9BS73</accession>
<comment type="caution">
    <text evidence="1">The sequence shown here is derived from an EMBL/GenBank/DDBJ whole genome shotgun (WGS) entry which is preliminary data.</text>
</comment>
<reference evidence="1" key="1">
    <citation type="submission" date="2019-10" db="EMBL/GenBank/DDBJ databases">
        <authorList>
            <consortium name="Genoscope - CEA"/>
            <person name="William W."/>
        </authorList>
    </citation>
    <scope>NUCLEOTIDE SEQUENCE [LARGE SCALE GENOMIC DNA]</scope>
    <source>
        <strain evidence="1">BBR_PRJEB10994</strain>
    </source>
</reference>
<proteinExistence type="predicted"/>
<sequence length="40" mass="4818">MNSVLIYPNLSEFIGIYRNFMTRKLRNVTKHSIAFNKTIW</sequence>
<dbReference type="Proteomes" id="UP000182190">
    <property type="component" value="Unassembled WGS sequence"/>
</dbReference>
<protein>
    <submittedName>
        <fullName evidence="1">Uncharacterized protein</fullName>
    </submittedName>
</protein>
<dbReference type="EMBL" id="CZCS02000184">
    <property type="protein sequence ID" value="VXD19223.1"/>
    <property type="molecule type" value="Genomic_DNA"/>
</dbReference>
<organism evidence="1 2">
    <name type="scientific">Planktothrix paucivesiculata PCC 9631</name>
    <dbReference type="NCBI Taxonomy" id="671071"/>
    <lineage>
        <taxon>Bacteria</taxon>
        <taxon>Bacillati</taxon>
        <taxon>Cyanobacteriota</taxon>
        <taxon>Cyanophyceae</taxon>
        <taxon>Oscillatoriophycideae</taxon>
        <taxon>Oscillatoriales</taxon>
        <taxon>Microcoleaceae</taxon>
        <taxon>Planktothrix</taxon>
    </lineage>
</organism>
<name>A0A7Z9BS73_9CYAN</name>
<evidence type="ECO:0000313" key="1">
    <source>
        <dbReference type="EMBL" id="VXD19223.1"/>
    </source>
</evidence>
<evidence type="ECO:0000313" key="2">
    <source>
        <dbReference type="Proteomes" id="UP000182190"/>
    </source>
</evidence>
<gene>
    <name evidence="1" type="ORF">PL9631_440030</name>
</gene>